<feature type="compositionally biased region" description="Basic and acidic residues" evidence="4">
    <location>
        <begin position="1079"/>
        <end position="1090"/>
    </location>
</feature>
<dbReference type="InterPro" id="IPR001752">
    <property type="entry name" value="Kinesin_motor_dom"/>
</dbReference>
<gene>
    <name evidence="6" type="ORF">CSSPJE1EN2_LOCUS20304</name>
</gene>
<feature type="binding site" evidence="2">
    <location>
        <begin position="246"/>
        <end position="253"/>
    </location>
    <ligand>
        <name>ATP</name>
        <dbReference type="ChEBI" id="CHEBI:30616"/>
    </ligand>
</feature>
<feature type="region of interest" description="Disordered" evidence="4">
    <location>
        <begin position="861"/>
        <end position="896"/>
    </location>
</feature>
<dbReference type="Pfam" id="PF00225">
    <property type="entry name" value="Kinesin"/>
    <property type="match status" value="1"/>
</dbReference>
<dbReference type="PANTHER" id="PTHR47972">
    <property type="entry name" value="KINESIN-LIKE PROTEIN KLP-3"/>
    <property type="match status" value="1"/>
</dbReference>
<keyword evidence="1 2" id="KW-0505">Motor protein</keyword>
<dbReference type="InterPro" id="IPR027640">
    <property type="entry name" value="Kinesin-like_fam"/>
</dbReference>
<feature type="region of interest" description="Disordered" evidence="4">
    <location>
        <begin position="1079"/>
        <end position="1103"/>
    </location>
</feature>
<feature type="domain" description="Kinesin motor" evidence="5">
    <location>
        <begin position="167"/>
        <end position="483"/>
    </location>
</feature>
<dbReference type="PROSITE" id="PS50067">
    <property type="entry name" value="KINESIN_MOTOR_2"/>
    <property type="match status" value="1"/>
</dbReference>
<evidence type="ECO:0000256" key="3">
    <source>
        <dbReference type="SAM" id="Coils"/>
    </source>
</evidence>
<reference evidence="6" key="1">
    <citation type="submission" date="2024-03" db="EMBL/GenBank/DDBJ databases">
        <authorList>
            <consortium name="ELIXIR-Norway"/>
            <consortium name="Elixir Norway"/>
        </authorList>
    </citation>
    <scope>NUCLEOTIDE SEQUENCE</scope>
</reference>
<feature type="coiled-coil region" evidence="3">
    <location>
        <begin position="603"/>
        <end position="681"/>
    </location>
</feature>
<sequence>MQLLKQQNNNHVNSRSWGLPTYMPFETEEEEEGEADGRHDVPVAVPTLVSQSPSLMSRRRPVFGSSFGDSSSSTKQRMQSTTFVNKLQKVRDQVSTARDEWVELRQEASDLQEYSTAKIHRVTRYLGVLADKARRLDQVALDSEARVTPLRKQKKRLFNDLLAVKGNVRVFCRVRPQFEDEGPMVTAFPDDFTLRINQSTAAAPVKEFEFDHVYGPHISQGDFFQDLQPLVQSALDGYNVSIFSYGQTGSGKTHTMEGPTHDRGVYFRAFEELFDLANAEAMPTSRCLFYVTMFELHNDQVWDLLRMTEHMKNNGTVLLGETSQSADLVEEKVASPSDFSSVFRLGSQMRATLNGREHASRSHLVVTIHIHYANTLSGEEQYSKLSMVDMAGSERLTKEEANGNRLTESLHINRSLSALGDVFSALTAKKEHVPHGNSKLTQLLADSLGGDSKALLIVNICPSLSDLQETLSSLNFASRARNVELSLGNRDTIKKWRDMANDARKEAYEKEKESNEAYEEVMRLNQALQQADDQCLLLFGEVQKAWKSAASLQSDLTDHEAQITKLQNTRLSEQRKVDKNQSMQLKTQLAQFIDQEDKHQGQLQERAARIEALEVRVQMLEQQLADAQEAAVRARPMRLDDAELQKGREDIENALAMNQKLEEELSKRDELIERLHQENEKLFERLTERRMSASSPRVSASPKVGFSTFPMSSPDRHGSSSMKAVSLSVPPATPGTVALMKSGTGETLKSTPAGEYLTAALMDFNPDQYDGPAAVADGANKLLMLVLAAVIKAGAAREHEMLAEIQGAVLSFIRRMEPRRVMDTMLVSRVRILYIRSLLSRSPELQNLKVPPVERFLERAVSNREHKSRDSSRGSSPVRSPMSLQSNFSRDGDNSSHSFRVKLRHEKQSKFSSIVQKLRGIDQSAWRQHVMGGKLRETNDEARTFAIGNKSLASLFVHTPAGKIFRQIRGWLAENFDFLSLTGGESIGGVTGHLELLSTAILDGWMSGLGVAQRPSTDALGQLLSDYTKLVYTRQLQHLKDVAATLATEEAEDASRMTKLRSALESVEHKRRKVLQQMKTDEALLTKDEGGSPPSNPSTATEDTRVASLISLEDIYKQAEEIQREVSAKAVNATKKKSLLMRLDSLVDHMSTLLPIDHHCAEKFIAEARKVVESTQEQQDGSRHSRIGTMDDISNPAEVSRDWEDGSNAEAGEVVQWSVLQFNNGSATPFVIKCGATSSSELVVKAQAKMQDKNGQEIVAVVPMPSILAGLSVEEIRQTICHLPESFCQLAMARTADGTRARYTRLYKTLAVRVPALRDVVNELDEKSKEPQRP</sequence>
<dbReference type="Proteomes" id="UP001497522">
    <property type="component" value="Chromosome 6"/>
</dbReference>
<evidence type="ECO:0000313" key="7">
    <source>
        <dbReference type="Proteomes" id="UP001497522"/>
    </source>
</evidence>
<dbReference type="PANTHER" id="PTHR47972:SF22">
    <property type="entry name" value="KINESIN-LIKE PROTEIN KIN-14A-RELATED"/>
    <property type="match status" value="1"/>
</dbReference>
<evidence type="ECO:0000256" key="1">
    <source>
        <dbReference type="ARBA" id="ARBA00023175"/>
    </source>
</evidence>
<protein>
    <recommendedName>
        <fullName evidence="5">Kinesin motor domain-containing protein</fullName>
    </recommendedName>
</protein>
<dbReference type="InterPro" id="IPR036961">
    <property type="entry name" value="Kinesin_motor_dom_sf"/>
</dbReference>
<keyword evidence="2" id="KW-0547">Nucleotide-binding</keyword>
<dbReference type="InterPro" id="IPR027417">
    <property type="entry name" value="P-loop_NTPase"/>
</dbReference>
<keyword evidence="3" id="KW-0175">Coiled coil</keyword>
<dbReference type="Gene3D" id="3.40.850.10">
    <property type="entry name" value="Kinesin motor domain"/>
    <property type="match status" value="1"/>
</dbReference>
<comment type="similarity">
    <text evidence="2">Belongs to the TRAFAC class myosin-kinesin ATPase superfamily. Kinesin family.</text>
</comment>
<keyword evidence="2" id="KW-0067">ATP-binding</keyword>
<dbReference type="EMBL" id="OZ023707">
    <property type="protein sequence ID" value="CAK9878518.1"/>
    <property type="molecule type" value="Genomic_DNA"/>
</dbReference>
<feature type="compositionally biased region" description="Basic and acidic residues" evidence="4">
    <location>
        <begin position="861"/>
        <end position="872"/>
    </location>
</feature>
<dbReference type="PRINTS" id="PR00380">
    <property type="entry name" value="KINESINHEAVY"/>
</dbReference>
<dbReference type="SUPFAM" id="SSF52540">
    <property type="entry name" value="P-loop containing nucleoside triphosphate hydrolases"/>
    <property type="match status" value="1"/>
</dbReference>
<feature type="region of interest" description="Disordered" evidence="4">
    <location>
        <begin position="1173"/>
        <end position="1201"/>
    </location>
</feature>
<evidence type="ECO:0000256" key="4">
    <source>
        <dbReference type="SAM" id="MobiDB-lite"/>
    </source>
</evidence>
<dbReference type="SMART" id="SM00129">
    <property type="entry name" value="KISc"/>
    <property type="match status" value="1"/>
</dbReference>
<evidence type="ECO:0000313" key="6">
    <source>
        <dbReference type="EMBL" id="CAK9878518.1"/>
    </source>
</evidence>
<feature type="coiled-coil region" evidence="3">
    <location>
        <begin position="493"/>
        <end position="576"/>
    </location>
</feature>
<accession>A0ABP1BR50</accession>
<name>A0ABP1BR50_9BRYO</name>
<organism evidence="6 7">
    <name type="scientific">Sphagnum jensenii</name>
    <dbReference type="NCBI Taxonomy" id="128206"/>
    <lineage>
        <taxon>Eukaryota</taxon>
        <taxon>Viridiplantae</taxon>
        <taxon>Streptophyta</taxon>
        <taxon>Embryophyta</taxon>
        <taxon>Bryophyta</taxon>
        <taxon>Sphagnophytina</taxon>
        <taxon>Sphagnopsida</taxon>
        <taxon>Sphagnales</taxon>
        <taxon>Sphagnaceae</taxon>
        <taxon>Sphagnum</taxon>
    </lineage>
</organism>
<evidence type="ECO:0000256" key="2">
    <source>
        <dbReference type="PROSITE-ProRule" id="PRU00283"/>
    </source>
</evidence>
<feature type="compositionally biased region" description="Polar residues" evidence="4">
    <location>
        <begin position="1"/>
        <end position="16"/>
    </location>
</feature>
<evidence type="ECO:0000259" key="5">
    <source>
        <dbReference type="PROSITE" id="PS50067"/>
    </source>
</evidence>
<feature type="compositionally biased region" description="Polar residues" evidence="4">
    <location>
        <begin position="873"/>
        <end position="889"/>
    </location>
</feature>
<proteinExistence type="inferred from homology"/>
<feature type="region of interest" description="Disordered" evidence="4">
    <location>
        <begin position="1"/>
        <end position="20"/>
    </location>
</feature>
<keyword evidence="7" id="KW-1185">Reference proteome</keyword>